<protein>
    <recommendedName>
        <fullName evidence="3">FMN-dependent dehydrogenase domain-containing protein</fullName>
    </recommendedName>
</protein>
<sequence>MPKAFVNVAQIDLHTELYGKRYAVPFGIAPMGISALSTYQGGLSAGESSGEAQPANDYERVVPGTYGRGGQGRGRRLVSGLSAGNPGRYRGAIGAYPAGGF</sequence>
<name>A0ABM9SCT5_9GAMM</name>
<dbReference type="Gene3D" id="3.20.20.70">
    <property type="entry name" value="Aldolase class I"/>
    <property type="match status" value="1"/>
</dbReference>
<evidence type="ECO:0000256" key="2">
    <source>
        <dbReference type="SAM" id="MobiDB-lite"/>
    </source>
</evidence>
<feature type="region of interest" description="Disordered" evidence="2">
    <location>
        <begin position="44"/>
        <end position="81"/>
    </location>
</feature>
<evidence type="ECO:0000313" key="4">
    <source>
        <dbReference type="EMBL" id="BBI49776.1"/>
    </source>
</evidence>
<dbReference type="Pfam" id="PF01070">
    <property type="entry name" value="FMN_dh"/>
    <property type="match status" value="1"/>
</dbReference>
<reference evidence="5" key="1">
    <citation type="journal article" date="2019" name="Microbiol. Resour. Announc.">
        <title>Complete Genome Sequence of Halomonas olivaria, a Moderately Halophilic Bacterium Isolated from Olive Processing Effluents, Obtained by Nanopore Sequencing.</title>
        <authorList>
            <person name="Nagata S."/>
            <person name="Ii K.M."/>
            <person name="Tsukimi T."/>
            <person name="Miura M.C."/>
            <person name="Galipon J."/>
            <person name="Arakawa K."/>
        </authorList>
    </citation>
    <scope>NUCLEOTIDE SEQUENCE [LARGE SCALE GENOMIC DNA]</scope>
    <source>
        <strain evidence="5">TYRC17</strain>
    </source>
</reference>
<keyword evidence="5" id="KW-1185">Reference proteome</keyword>
<dbReference type="SUPFAM" id="SSF51395">
    <property type="entry name" value="FMN-linked oxidoreductases"/>
    <property type="match status" value="1"/>
</dbReference>
<accession>A0ABM9SCT5</accession>
<dbReference type="InterPro" id="IPR000262">
    <property type="entry name" value="FMN-dep_DH"/>
</dbReference>
<evidence type="ECO:0000313" key="5">
    <source>
        <dbReference type="Proteomes" id="UP000289555"/>
    </source>
</evidence>
<evidence type="ECO:0000256" key="1">
    <source>
        <dbReference type="ARBA" id="ARBA00001917"/>
    </source>
</evidence>
<gene>
    <name evidence="4" type="ORF">HORIV_21970</name>
</gene>
<dbReference type="EMBL" id="AP019416">
    <property type="protein sequence ID" value="BBI49776.1"/>
    <property type="molecule type" value="Genomic_DNA"/>
</dbReference>
<dbReference type="InterPro" id="IPR013785">
    <property type="entry name" value="Aldolase_TIM"/>
</dbReference>
<feature type="domain" description="FMN-dependent dehydrogenase" evidence="3">
    <location>
        <begin position="2"/>
        <end position="47"/>
    </location>
</feature>
<dbReference type="Proteomes" id="UP000289555">
    <property type="component" value="Chromosome"/>
</dbReference>
<proteinExistence type="predicted"/>
<evidence type="ECO:0000259" key="3">
    <source>
        <dbReference type="Pfam" id="PF01070"/>
    </source>
</evidence>
<organism evidence="4 5">
    <name type="scientific">Vreelandella olivaria</name>
    <dbReference type="NCBI Taxonomy" id="390919"/>
    <lineage>
        <taxon>Bacteria</taxon>
        <taxon>Pseudomonadati</taxon>
        <taxon>Pseudomonadota</taxon>
        <taxon>Gammaproteobacteria</taxon>
        <taxon>Oceanospirillales</taxon>
        <taxon>Halomonadaceae</taxon>
        <taxon>Vreelandella</taxon>
    </lineage>
</organism>
<comment type="cofactor">
    <cofactor evidence="1">
        <name>FMN</name>
        <dbReference type="ChEBI" id="CHEBI:58210"/>
    </cofactor>
</comment>